<dbReference type="PRINTS" id="PR00813">
    <property type="entry name" value="BCTERIALGSPG"/>
</dbReference>
<dbReference type="EMBL" id="UINC01085541">
    <property type="protein sequence ID" value="SVC33197.1"/>
    <property type="molecule type" value="Genomic_DNA"/>
</dbReference>
<organism evidence="3">
    <name type="scientific">marine metagenome</name>
    <dbReference type="NCBI Taxonomy" id="408172"/>
    <lineage>
        <taxon>unclassified sequences</taxon>
        <taxon>metagenomes</taxon>
        <taxon>ecological metagenomes</taxon>
    </lineage>
</organism>
<reference evidence="3" key="1">
    <citation type="submission" date="2018-05" db="EMBL/GenBank/DDBJ databases">
        <authorList>
            <person name="Lanie J.A."/>
            <person name="Ng W.-L."/>
            <person name="Kazmierczak K.M."/>
            <person name="Andrzejewski T.M."/>
            <person name="Davidsen T.M."/>
            <person name="Wayne K.J."/>
            <person name="Tettelin H."/>
            <person name="Glass J.I."/>
            <person name="Rusch D."/>
            <person name="Podicherti R."/>
            <person name="Tsui H.-C.T."/>
            <person name="Winkler M.E."/>
        </authorList>
    </citation>
    <scope>NUCLEOTIDE SEQUENCE</scope>
</reference>
<evidence type="ECO:0000256" key="1">
    <source>
        <dbReference type="ARBA" id="ARBA00022481"/>
    </source>
</evidence>
<dbReference type="AlphaFoldDB" id="A0A382LDI5"/>
<keyword evidence="2" id="KW-0472">Membrane</keyword>
<feature type="transmembrane region" description="Helical" evidence="2">
    <location>
        <begin position="54"/>
        <end position="76"/>
    </location>
</feature>
<name>A0A382LDI5_9ZZZZ</name>
<dbReference type="InterPro" id="IPR012902">
    <property type="entry name" value="N_methyl_site"/>
</dbReference>
<accession>A0A382LDI5</accession>
<dbReference type="GO" id="GO:0015627">
    <property type="term" value="C:type II protein secretion system complex"/>
    <property type="evidence" value="ECO:0007669"/>
    <property type="project" value="InterPro"/>
</dbReference>
<evidence type="ECO:0000256" key="2">
    <source>
        <dbReference type="SAM" id="Phobius"/>
    </source>
</evidence>
<dbReference type="GO" id="GO:0015628">
    <property type="term" value="P:protein secretion by the type II secretion system"/>
    <property type="evidence" value="ECO:0007669"/>
    <property type="project" value="InterPro"/>
</dbReference>
<keyword evidence="2" id="KW-1133">Transmembrane helix</keyword>
<sequence>IGLAWPVKKNRFFGVEYHTADGSLSKLPSIKRIMITATCNPPIASGPRRRGFTLIELLVVIAIIAILAAMLLPALAQAKAKAQQIFCMNNEKQMGIALQMYVSDNAYYPGHWDKRIGAIAWPGRLYQTAASSRDVFFCPSLYSVGYLKNDQKELFKWKDWIGKNRDNKDKRFPFNLYHGSGAKFTYGYNDWGVREFVKFNGRTLGLGGDVAGEPDLVPESTVRSPSDMVAISDTRADGNWDCAVDPADPGTFKKPAAEWPSKRHNLGSNILLTDGHAEFHKMLDLVGRHETGRYKDNAGAMLQRWNNDNLPHRELW</sequence>
<feature type="non-terminal residue" evidence="3">
    <location>
        <position position="1"/>
    </location>
</feature>
<dbReference type="NCBIfam" id="TIGR02532">
    <property type="entry name" value="IV_pilin_GFxxxE"/>
    <property type="match status" value="1"/>
</dbReference>
<protein>
    <recommendedName>
        <fullName evidence="4">Type II secretion system protein GspG C-terminal domain-containing protein</fullName>
    </recommendedName>
</protein>
<evidence type="ECO:0000313" key="3">
    <source>
        <dbReference type="EMBL" id="SVC33197.1"/>
    </source>
</evidence>
<dbReference type="SUPFAM" id="SSF54523">
    <property type="entry name" value="Pili subunits"/>
    <property type="match status" value="1"/>
</dbReference>
<dbReference type="PANTHER" id="PTHR30093">
    <property type="entry name" value="GENERAL SECRETION PATHWAY PROTEIN G"/>
    <property type="match status" value="1"/>
</dbReference>
<dbReference type="PROSITE" id="PS00409">
    <property type="entry name" value="PROKAR_NTER_METHYL"/>
    <property type="match status" value="1"/>
</dbReference>
<keyword evidence="2" id="KW-0812">Transmembrane</keyword>
<dbReference type="InterPro" id="IPR045584">
    <property type="entry name" value="Pilin-like"/>
</dbReference>
<dbReference type="Gene3D" id="3.30.700.10">
    <property type="entry name" value="Glycoprotein, Type 4 Pilin"/>
    <property type="match status" value="1"/>
</dbReference>
<dbReference type="InterPro" id="IPR000983">
    <property type="entry name" value="Bac_GSPG_pilin"/>
</dbReference>
<dbReference type="PANTHER" id="PTHR30093:SF2">
    <property type="entry name" value="TYPE II SECRETION SYSTEM PROTEIN H"/>
    <property type="match status" value="1"/>
</dbReference>
<gene>
    <name evidence="3" type="ORF">METZ01_LOCUS286051</name>
</gene>
<keyword evidence="1" id="KW-0488">Methylation</keyword>
<dbReference type="Pfam" id="PF07963">
    <property type="entry name" value="N_methyl"/>
    <property type="match status" value="1"/>
</dbReference>
<proteinExistence type="predicted"/>
<evidence type="ECO:0008006" key="4">
    <source>
        <dbReference type="Google" id="ProtNLM"/>
    </source>
</evidence>